<comment type="similarity">
    <text evidence="2 8">Belongs to the type IA topoisomerase family.</text>
</comment>
<dbReference type="PROSITE" id="PS52039">
    <property type="entry name" value="TOPO_IA_2"/>
    <property type="match status" value="1"/>
</dbReference>
<sequence>MSKNLVIVESPAKAKTIENYLGADFTVKSSFGHVRDLPEHDMGVDVENNFMPIYEISADKVKVVNELRKLAKEAEEVWLATDDDREGEAISWHLKEALGLPDNTKRIVFREITKTALKNAIGKPRLIDIDLVNAQQARRILDRLVGYELSPVLWKKIRIGKSSLSAGRVQSVAVRIIVEREREIDAFQSKSSFKVTARFDLGQGKVLNAELPKNFETEADALAFLERCLGATFTIKNLETKPAKKTPAPPFTTSTLQQEASRKLSFSVSQTMTVAQKLYEAGKISYMRTDSTNLSEEAMGKAKEQISKEYGTHYHHQRVFKTKSESAQEAHEAIRPTDFSTQVASKDRNEQRLYELIWKRAIASQMADAQLERTTATVGISSTREELIAQGEVIKFDGFLKVYLESSDEEGDEEQKGMLPPLNIGQVLALSDLKATERFTRHAPRYTEASLVKKLEEMGIGRPSTYAPTISTIQKRGYVVKEDREGQQRTFKELTLQDNQIKSKVSSENYGSEKSKLFPTSTGMIVNDFLVSNFQDIIDYSFTASVEKDFDNIADGKIPWQTMIERFYKGFHGKVAEAQEQKIDRSLTSRDLGEDPVTGKKVSVRVGKYGPYVQIGDVEDEEKPKFASLLKGQLMETITFEEAMELFKLPREVGFFEDQALVVNIGKYGPYVKHDGKFYSLATTDDPMAVTEERLIDIIQEKRQADSSRTIREYDENPNAKVLNGKYGPYISFGKRNIKIPKGTEPASLTYEDILKLAEGTEEKPAKAKAPARKPAAKKTKK</sequence>
<dbReference type="SUPFAM" id="SSF56712">
    <property type="entry name" value="Prokaryotic type I DNA topoisomerase"/>
    <property type="match status" value="1"/>
</dbReference>
<keyword evidence="7 8" id="KW-0413">Isomerase</keyword>
<dbReference type="PRINTS" id="PR00417">
    <property type="entry name" value="PRTPISMRASEI"/>
</dbReference>
<dbReference type="SMART" id="SM00437">
    <property type="entry name" value="TOP1Ac"/>
    <property type="match status" value="1"/>
</dbReference>
<proteinExistence type="inferred from homology"/>
<dbReference type="InterPro" id="IPR034149">
    <property type="entry name" value="TOPRIM_TopoI"/>
</dbReference>
<comment type="function">
    <text evidence="8">Releases the supercoiling and torsional tension of DNA, which is introduced during the DNA replication and transcription, by transiently cleaving and rejoining one strand of the DNA duplex. Introduces a single-strand break via transesterification at a target site in duplex DNA. The scissile phosphodiester is attacked by the catalytic tyrosine of the enzyme, resulting in the formation of a DNA-(5'-phosphotyrosyl)-enzyme intermediate and the expulsion of a 3'-OH DNA strand. The free DNA strand then undergoes passage around the unbroken strand, thus removing DNA supercoils. Finally, in the religation step, the DNA 3'-OH attacks the covalent intermediate to expel the active-site tyrosine and restore the DNA phosphodiester backbone.</text>
</comment>
<feature type="domain" description="Toprim" evidence="10">
    <location>
        <begin position="3"/>
        <end position="113"/>
    </location>
</feature>
<feature type="region of interest" description="Interaction with DNA" evidence="8">
    <location>
        <begin position="165"/>
        <end position="170"/>
    </location>
</feature>
<dbReference type="AlphaFoldDB" id="A0A840TIL0"/>
<feature type="site" description="Interaction with DNA" evidence="8">
    <location>
        <position position="138"/>
    </location>
</feature>
<dbReference type="InterPro" id="IPR025589">
    <property type="entry name" value="Toprim_C_rpt"/>
</dbReference>
<gene>
    <name evidence="8" type="primary">topA</name>
    <name evidence="12" type="ORF">HNQ92_001420</name>
</gene>
<comment type="catalytic activity">
    <reaction evidence="1 8">
        <text>ATP-independent breakage of single-stranded DNA, followed by passage and rejoining.</text>
        <dbReference type="EC" id="5.6.2.1"/>
    </reaction>
</comment>
<evidence type="ECO:0000256" key="9">
    <source>
        <dbReference type="SAM" id="MobiDB-lite"/>
    </source>
</evidence>
<evidence type="ECO:0000256" key="1">
    <source>
        <dbReference type="ARBA" id="ARBA00000213"/>
    </source>
</evidence>
<dbReference type="Proteomes" id="UP000557307">
    <property type="component" value="Unassembled WGS sequence"/>
</dbReference>
<dbReference type="HAMAP" id="MF_00952">
    <property type="entry name" value="Topoisom_1_prok"/>
    <property type="match status" value="1"/>
</dbReference>
<evidence type="ECO:0000259" key="11">
    <source>
        <dbReference type="PROSITE" id="PS52039"/>
    </source>
</evidence>
<dbReference type="SMART" id="SM00493">
    <property type="entry name" value="TOPRIM"/>
    <property type="match status" value="1"/>
</dbReference>
<dbReference type="InterPro" id="IPR023405">
    <property type="entry name" value="Topo_IA_core_domain"/>
</dbReference>
<evidence type="ECO:0000256" key="3">
    <source>
        <dbReference type="ARBA" id="ARBA00022723"/>
    </source>
</evidence>
<dbReference type="SMART" id="SM00436">
    <property type="entry name" value="TOP1Bc"/>
    <property type="match status" value="1"/>
</dbReference>
<feature type="site" description="Interaction with DNA" evidence="8">
    <location>
        <position position="476"/>
    </location>
</feature>
<dbReference type="Gene3D" id="1.10.290.10">
    <property type="entry name" value="Topoisomerase I, domain 4"/>
    <property type="match status" value="1"/>
</dbReference>
<feature type="site" description="Interaction with DNA" evidence="8">
    <location>
        <position position="154"/>
    </location>
</feature>
<dbReference type="RefSeq" id="WP_184172565.1">
    <property type="nucleotide sequence ID" value="NZ_JACHGF010000002.1"/>
</dbReference>
<evidence type="ECO:0000256" key="7">
    <source>
        <dbReference type="ARBA" id="ARBA00023235"/>
    </source>
</evidence>
<evidence type="ECO:0000313" key="13">
    <source>
        <dbReference type="Proteomes" id="UP000557307"/>
    </source>
</evidence>
<evidence type="ECO:0000256" key="8">
    <source>
        <dbReference type="HAMAP-Rule" id="MF_00952"/>
    </source>
</evidence>
<dbReference type="NCBIfam" id="TIGR01051">
    <property type="entry name" value="topA_bact"/>
    <property type="match status" value="1"/>
</dbReference>
<dbReference type="Pfam" id="PF01751">
    <property type="entry name" value="Toprim"/>
    <property type="match status" value="1"/>
</dbReference>
<dbReference type="InterPro" id="IPR028612">
    <property type="entry name" value="Topoisom_1_IA"/>
</dbReference>
<feature type="site" description="Interaction with DNA" evidence="8">
    <location>
        <position position="139"/>
    </location>
</feature>
<feature type="site" description="Interaction with DNA" evidence="8">
    <location>
        <position position="33"/>
    </location>
</feature>
<feature type="domain" description="Topo IA-type catalytic" evidence="11">
    <location>
        <begin position="128"/>
        <end position="576"/>
    </location>
</feature>
<dbReference type="Pfam" id="PF13368">
    <property type="entry name" value="Toprim_C_rpt"/>
    <property type="match status" value="3"/>
</dbReference>
<dbReference type="Gene3D" id="3.40.50.140">
    <property type="match status" value="1"/>
</dbReference>
<evidence type="ECO:0000256" key="5">
    <source>
        <dbReference type="ARBA" id="ARBA00023029"/>
    </source>
</evidence>
<dbReference type="InterPro" id="IPR013824">
    <property type="entry name" value="Topo_IA_cen_sub1"/>
</dbReference>
<dbReference type="Gene3D" id="2.70.20.10">
    <property type="entry name" value="Topoisomerase I, domain 3"/>
    <property type="match status" value="1"/>
</dbReference>
<dbReference type="InterPro" id="IPR013826">
    <property type="entry name" value="Topo_IA_cen_sub3"/>
</dbReference>
<dbReference type="EC" id="5.6.2.1" evidence="8"/>
<evidence type="ECO:0000259" key="10">
    <source>
        <dbReference type="PROSITE" id="PS50880"/>
    </source>
</evidence>
<keyword evidence="4" id="KW-0460">Magnesium</keyword>
<feature type="site" description="Interaction with DNA" evidence="8">
    <location>
        <position position="142"/>
    </location>
</feature>
<dbReference type="PROSITE" id="PS50880">
    <property type="entry name" value="TOPRIM"/>
    <property type="match status" value="1"/>
</dbReference>
<comment type="subunit">
    <text evidence="8">Monomer.</text>
</comment>
<organism evidence="12 13">
    <name type="scientific">Rhabdobacter roseus</name>
    <dbReference type="NCBI Taxonomy" id="1655419"/>
    <lineage>
        <taxon>Bacteria</taxon>
        <taxon>Pseudomonadati</taxon>
        <taxon>Bacteroidota</taxon>
        <taxon>Cytophagia</taxon>
        <taxon>Cytophagales</taxon>
        <taxon>Cytophagaceae</taxon>
        <taxon>Rhabdobacter</taxon>
    </lineage>
</organism>
<dbReference type="InterPro" id="IPR000380">
    <property type="entry name" value="Topo_IA"/>
</dbReference>
<feature type="compositionally biased region" description="Basic residues" evidence="9">
    <location>
        <begin position="770"/>
        <end position="782"/>
    </location>
</feature>
<keyword evidence="6 8" id="KW-0238">DNA-binding</keyword>
<dbReference type="CDD" id="cd03363">
    <property type="entry name" value="TOPRIM_TopoIA_TopoI"/>
    <property type="match status" value="1"/>
</dbReference>
<protein>
    <recommendedName>
        <fullName evidence="8">DNA topoisomerase 1</fullName>
        <ecNumber evidence="8">5.6.2.1</ecNumber>
    </recommendedName>
    <alternativeName>
        <fullName evidence="8">DNA topoisomerase I</fullName>
    </alternativeName>
</protein>
<dbReference type="InterPro" id="IPR003602">
    <property type="entry name" value="Topo_IA_DNA-bd_dom"/>
</dbReference>
<dbReference type="InterPro" id="IPR003601">
    <property type="entry name" value="Topo_IA_2"/>
</dbReference>
<reference evidence="12 13" key="1">
    <citation type="submission" date="2020-08" db="EMBL/GenBank/DDBJ databases">
        <title>Genomic Encyclopedia of Type Strains, Phase IV (KMG-IV): sequencing the most valuable type-strain genomes for metagenomic binning, comparative biology and taxonomic classification.</title>
        <authorList>
            <person name="Goeker M."/>
        </authorList>
    </citation>
    <scope>NUCLEOTIDE SEQUENCE [LARGE SCALE GENOMIC DNA]</scope>
    <source>
        <strain evidence="12 13">DSM 105074</strain>
    </source>
</reference>
<dbReference type="InterPro" id="IPR013497">
    <property type="entry name" value="Topo_IA_cen"/>
</dbReference>
<keyword evidence="5 8" id="KW-0799">Topoisomerase</keyword>
<feature type="site" description="Interaction with DNA" evidence="8">
    <location>
        <position position="288"/>
    </location>
</feature>
<dbReference type="InterPro" id="IPR006171">
    <property type="entry name" value="TOPRIM_dom"/>
</dbReference>
<dbReference type="PROSITE" id="PS00396">
    <property type="entry name" value="TOPO_IA_1"/>
    <property type="match status" value="1"/>
</dbReference>
<feature type="site" description="Interaction with DNA" evidence="8">
    <location>
        <position position="147"/>
    </location>
</feature>
<dbReference type="GO" id="GO:0003677">
    <property type="term" value="F:DNA binding"/>
    <property type="evidence" value="ECO:0007669"/>
    <property type="project" value="UniProtKB-KW"/>
</dbReference>
<dbReference type="InterPro" id="IPR023406">
    <property type="entry name" value="Topo_IA_AS"/>
</dbReference>
<dbReference type="CDD" id="cd00186">
    <property type="entry name" value="TOP1Ac"/>
    <property type="match status" value="1"/>
</dbReference>
<dbReference type="PANTHER" id="PTHR42785:SF1">
    <property type="entry name" value="DNA TOPOISOMERASE"/>
    <property type="match status" value="1"/>
</dbReference>
<feature type="active site" description="O-(5'-phospho-DNA)-tyrosine intermediate" evidence="8">
    <location>
        <position position="286"/>
    </location>
</feature>
<dbReference type="Gene3D" id="1.10.460.10">
    <property type="entry name" value="Topoisomerase I, domain 2"/>
    <property type="match status" value="1"/>
</dbReference>
<dbReference type="GO" id="GO:0046872">
    <property type="term" value="F:metal ion binding"/>
    <property type="evidence" value="ECO:0007669"/>
    <property type="project" value="UniProtKB-KW"/>
</dbReference>
<dbReference type="Pfam" id="PF01131">
    <property type="entry name" value="Topoisom_bac"/>
    <property type="match status" value="2"/>
</dbReference>
<dbReference type="InterPro" id="IPR013825">
    <property type="entry name" value="Topo_IA_cen_sub2"/>
</dbReference>
<name>A0A840TIL0_9BACT</name>
<evidence type="ECO:0000313" key="12">
    <source>
        <dbReference type="EMBL" id="MBB5283294.1"/>
    </source>
</evidence>
<dbReference type="InterPro" id="IPR005733">
    <property type="entry name" value="TopoI_bac-type"/>
</dbReference>
<dbReference type="EMBL" id="JACHGF010000002">
    <property type="protein sequence ID" value="MBB5283294.1"/>
    <property type="molecule type" value="Genomic_DNA"/>
</dbReference>
<accession>A0A840TIL0</accession>
<keyword evidence="13" id="KW-1185">Reference proteome</keyword>
<evidence type="ECO:0000256" key="2">
    <source>
        <dbReference type="ARBA" id="ARBA00009446"/>
    </source>
</evidence>
<evidence type="ECO:0000256" key="6">
    <source>
        <dbReference type="ARBA" id="ARBA00023125"/>
    </source>
</evidence>
<feature type="region of interest" description="Disordered" evidence="9">
    <location>
        <begin position="760"/>
        <end position="782"/>
    </location>
</feature>
<dbReference type="GO" id="GO:0003917">
    <property type="term" value="F:DNA topoisomerase type I (single strand cut, ATP-independent) activity"/>
    <property type="evidence" value="ECO:0007669"/>
    <property type="project" value="UniProtKB-UniRule"/>
</dbReference>
<dbReference type="PANTHER" id="PTHR42785">
    <property type="entry name" value="DNA TOPOISOMERASE, TYPE IA, CORE"/>
    <property type="match status" value="1"/>
</dbReference>
<keyword evidence="3" id="KW-0479">Metal-binding</keyword>
<dbReference type="GO" id="GO:0006265">
    <property type="term" value="P:DNA topological change"/>
    <property type="evidence" value="ECO:0007669"/>
    <property type="project" value="UniProtKB-UniRule"/>
</dbReference>
<comment type="caution">
    <text evidence="12">The sequence shown here is derived from an EMBL/GenBank/DDBJ whole genome shotgun (WGS) entry which is preliminary data.</text>
</comment>
<evidence type="ECO:0000256" key="4">
    <source>
        <dbReference type="ARBA" id="ARBA00022842"/>
    </source>
</evidence>